<evidence type="ECO:0000259" key="5">
    <source>
        <dbReference type="PROSITE" id="PS50949"/>
    </source>
</evidence>
<dbReference type="SMART" id="SM00345">
    <property type="entry name" value="HTH_GNTR"/>
    <property type="match status" value="1"/>
</dbReference>
<dbReference type="CDD" id="cd07377">
    <property type="entry name" value="WHTH_GntR"/>
    <property type="match status" value="1"/>
</dbReference>
<dbReference type="PANTHER" id="PTHR44846">
    <property type="entry name" value="MANNOSYL-D-GLYCERATE TRANSPORT/METABOLISM SYSTEM REPRESSOR MNGR-RELATED"/>
    <property type="match status" value="1"/>
</dbReference>
<sequence>MANRYEQIAADLRKQIEDGTLPAAARLPSESALALQHRVGLPTVRHALNVLQAEGLIEKHHGRGTFVRAANRKIEYANDRHHRAAQPPDVSSSPQERALDDSPEVTVSCCEVWANDELASRMNVQVETRLLELVYRGRRPKDETPYSIVRSYLLYAMALPAPAELASAASPWGDAYVNWLTEAGIELDHVVERLTARPPSAREAAELGISPGVAVIAIQRTSYGASGTVVETADLLMSGDRVAAVYSTPCARTRQPC</sequence>
<dbReference type="SMART" id="SM00866">
    <property type="entry name" value="UTRA"/>
    <property type="match status" value="1"/>
</dbReference>
<dbReference type="Gene3D" id="1.10.10.10">
    <property type="entry name" value="Winged helix-like DNA-binding domain superfamily/Winged helix DNA-binding domain"/>
    <property type="match status" value="1"/>
</dbReference>
<dbReference type="InterPro" id="IPR036390">
    <property type="entry name" value="WH_DNA-bd_sf"/>
</dbReference>
<dbReference type="InterPro" id="IPR011663">
    <property type="entry name" value="UTRA"/>
</dbReference>
<evidence type="ECO:0000313" key="7">
    <source>
        <dbReference type="Proteomes" id="UP000286746"/>
    </source>
</evidence>
<evidence type="ECO:0000256" key="1">
    <source>
        <dbReference type="ARBA" id="ARBA00023015"/>
    </source>
</evidence>
<feature type="region of interest" description="Disordered" evidence="4">
    <location>
        <begin position="78"/>
        <end position="101"/>
    </location>
</feature>
<dbReference type="Proteomes" id="UP000286746">
    <property type="component" value="Unassembled WGS sequence"/>
</dbReference>
<dbReference type="PROSITE" id="PS50949">
    <property type="entry name" value="HTH_GNTR"/>
    <property type="match status" value="1"/>
</dbReference>
<dbReference type="Pfam" id="PF00392">
    <property type="entry name" value="GntR"/>
    <property type="match status" value="1"/>
</dbReference>
<keyword evidence="2" id="KW-0238">DNA-binding</keyword>
<dbReference type="GO" id="GO:0003677">
    <property type="term" value="F:DNA binding"/>
    <property type="evidence" value="ECO:0007669"/>
    <property type="project" value="UniProtKB-KW"/>
</dbReference>
<evidence type="ECO:0000313" key="6">
    <source>
        <dbReference type="EMBL" id="GCD43746.1"/>
    </source>
</evidence>
<keyword evidence="3" id="KW-0804">Transcription</keyword>
<dbReference type="RefSeq" id="WP_125054791.1">
    <property type="nucleotide sequence ID" value="NZ_BHZD01000001.1"/>
</dbReference>
<evidence type="ECO:0000256" key="4">
    <source>
        <dbReference type="SAM" id="MobiDB-lite"/>
    </source>
</evidence>
<accession>A0A401W370</accession>
<comment type="caution">
    <text evidence="6">The sequence shown here is derived from an EMBL/GenBank/DDBJ whole genome shotgun (WGS) entry which is preliminary data.</text>
</comment>
<dbReference type="AlphaFoldDB" id="A0A401W370"/>
<evidence type="ECO:0000256" key="3">
    <source>
        <dbReference type="ARBA" id="ARBA00023163"/>
    </source>
</evidence>
<dbReference type="InterPro" id="IPR028978">
    <property type="entry name" value="Chorismate_lyase_/UTRA_dom_sf"/>
</dbReference>
<reference evidence="6 7" key="1">
    <citation type="submission" date="2018-11" db="EMBL/GenBank/DDBJ databases">
        <title>Whole genome sequence of Streptomyces paromomycinus NBRC 15454(T).</title>
        <authorList>
            <person name="Komaki H."/>
            <person name="Tamura T."/>
        </authorList>
    </citation>
    <scope>NUCLEOTIDE SEQUENCE [LARGE SCALE GENOMIC DNA]</scope>
    <source>
        <strain evidence="6 7">NBRC 15454</strain>
    </source>
</reference>
<dbReference type="InterPro" id="IPR050679">
    <property type="entry name" value="Bact_HTH_transcr_reg"/>
</dbReference>
<protein>
    <submittedName>
        <fullName evidence="6">Transcriptional regulator</fullName>
    </submittedName>
</protein>
<dbReference type="EMBL" id="BHZD01000001">
    <property type="protein sequence ID" value="GCD43746.1"/>
    <property type="molecule type" value="Genomic_DNA"/>
</dbReference>
<proteinExistence type="predicted"/>
<organism evidence="6 7">
    <name type="scientific">Streptomyces paromomycinus</name>
    <name type="common">Streptomyces rimosus subsp. paromomycinus</name>
    <dbReference type="NCBI Taxonomy" id="92743"/>
    <lineage>
        <taxon>Bacteria</taxon>
        <taxon>Bacillati</taxon>
        <taxon>Actinomycetota</taxon>
        <taxon>Actinomycetes</taxon>
        <taxon>Kitasatosporales</taxon>
        <taxon>Streptomycetaceae</taxon>
        <taxon>Streptomyces</taxon>
    </lineage>
</organism>
<dbReference type="GO" id="GO:0003700">
    <property type="term" value="F:DNA-binding transcription factor activity"/>
    <property type="evidence" value="ECO:0007669"/>
    <property type="project" value="InterPro"/>
</dbReference>
<name>A0A401W370_STREY</name>
<dbReference type="PANTHER" id="PTHR44846:SF17">
    <property type="entry name" value="GNTR-FAMILY TRANSCRIPTIONAL REGULATOR"/>
    <property type="match status" value="1"/>
</dbReference>
<dbReference type="SUPFAM" id="SSF64288">
    <property type="entry name" value="Chorismate lyase-like"/>
    <property type="match status" value="1"/>
</dbReference>
<dbReference type="InterPro" id="IPR036388">
    <property type="entry name" value="WH-like_DNA-bd_sf"/>
</dbReference>
<evidence type="ECO:0000256" key="2">
    <source>
        <dbReference type="ARBA" id="ARBA00023125"/>
    </source>
</evidence>
<dbReference type="SUPFAM" id="SSF46785">
    <property type="entry name" value="Winged helix' DNA-binding domain"/>
    <property type="match status" value="1"/>
</dbReference>
<dbReference type="Gene3D" id="3.40.1410.10">
    <property type="entry name" value="Chorismate lyase-like"/>
    <property type="match status" value="1"/>
</dbReference>
<feature type="domain" description="HTH gntR-type" evidence="5">
    <location>
        <begin position="2"/>
        <end position="70"/>
    </location>
</feature>
<gene>
    <name evidence="6" type="ORF">GKJPGBOP_03428</name>
</gene>
<keyword evidence="7" id="KW-1185">Reference proteome</keyword>
<dbReference type="Pfam" id="PF07702">
    <property type="entry name" value="UTRA"/>
    <property type="match status" value="1"/>
</dbReference>
<keyword evidence="1" id="KW-0805">Transcription regulation</keyword>
<dbReference type="GO" id="GO:0045892">
    <property type="term" value="P:negative regulation of DNA-templated transcription"/>
    <property type="evidence" value="ECO:0007669"/>
    <property type="project" value="TreeGrafter"/>
</dbReference>
<dbReference type="InterPro" id="IPR000524">
    <property type="entry name" value="Tscrpt_reg_HTH_GntR"/>
</dbReference>